<dbReference type="PANTHER" id="PTHR28019:SF6">
    <property type="entry name" value="PROTEIN ECM7"/>
    <property type="match status" value="1"/>
</dbReference>
<dbReference type="GO" id="GO:0031505">
    <property type="term" value="P:fungal-type cell wall organization"/>
    <property type="evidence" value="ECO:0007669"/>
    <property type="project" value="TreeGrafter"/>
</dbReference>
<keyword evidence="2" id="KW-0472">Membrane</keyword>
<feature type="compositionally biased region" description="Basic and acidic residues" evidence="1">
    <location>
        <begin position="456"/>
        <end position="467"/>
    </location>
</feature>
<keyword evidence="2" id="KW-1133">Transmembrane helix</keyword>
<feature type="transmembrane region" description="Helical" evidence="2">
    <location>
        <begin position="205"/>
        <end position="228"/>
    </location>
</feature>
<evidence type="ECO:0000256" key="1">
    <source>
        <dbReference type="SAM" id="MobiDB-lite"/>
    </source>
</evidence>
<evidence type="ECO:0000313" key="3">
    <source>
        <dbReference type="EMBL" id="KGR09795.1"/>
    </source>
</evidence>
<comment type="caution">
    <text evidence="3">The sequence shown here is derived from an EMBL/GenBank/DDBJ whole genome shotgun (WGS) entry which is preliminary data.</text>
</comment>
<reference evidence="3 4" key="1">
    <citation type="submission" date="2013-12" db="EMBL/GenBank/DDBJ databases">
        <title>The Genome Sequence of Candida albicans P78048.</title>
        <authorList>
            <consortium name="The Broad Institute Genome Sequencing Platform"/>
            <consortium name="The Broad Institute Genome Sequencing Center for Infectious Disease"/>
            <person name="Cuomo C."/>
            <person name="Bennett R."/>
            <person name="Hirakawa M."/>
            <person name="Noverr M."/>
            <person name="Mitchell A."/>
            <person name="Young S.K."/>
            <person name="Zeng Q."/>
            <person name="Gargeya S."/>
            <person name="Fitzgerald M."/>
            <person name="Abouelleil A."/>
            <person name="Alvarado L."/>
            <person name="Berlin A.M."/>
            <person name="Chapman S.B."/>
            <person name="Dewar J."/>
            <person name="Goldberg J."/>
            <person name="Griggs A."/>
            <person name="Gujja S."/>
            <person name="Hansen M."/>
            <person name="Howarth C."/>
            <person name="Imamovic A."/>
            <person name="Larimer J."/>
            <person name="McCowan C."/>
            <person name="Murphy C."/>
            <person name="Pearson M."/>
            <person name="Priest M."/>
            <person name="Roberts A."/>
            <person name="Saif S."/>
            <person name="Shea T."/>
            <person name="Sykes S."/>
            <person name="Wortman J."/>
            <person name="Nusbaum C."/>
            <person name="Birren B."/>
        </authorList>
    </citation>
    <scope>NUCLEOTIDE SEQUENCE [LARGE SCALE GENOMIC DNA]</scope>
    <source>
        <strain evidence="3 4">P78048</strain>
    </source>
</reference>
<evidence type="ECO:0000256" key="2">
    <source>
        <dbReference type="SAM" id="Phobius"/>
    </source>
</evidence>
<feature type="compositionally biased region" description="Basic and acidic residues" evidence="1">
    <location>
        <begin position="384"/>
        <end position="402"/>
    </location>
</feature>
<keyword evidence="2" id="KW-0812">Transmembrane</keyword>
<dbReference type="GO" id="GO:0051285">
    <property type="term" value="C:cell cortex of cell tip"/>
    <property type="evidence" value="ECO:0007669"/>
    <property type="project" value="TreeGrafter"/>
</dbReference>
<name>A0AB34PW08_CANAX</name>
<feature type="transmembrane region" description="Helical" evidence="2">
    <location>
        <begin position="248"/>
        <end position="273"/>
    </location>
</feature>
<accession>A0AB34PW08</accession>
<dbReference type="InterPro" id="IPR052413">
    <property type="entry name" value="SUR7_domain"/>
</dbReference>
<protein>
    <recommendedName>
        <fullName evidence="5">Ecm7p</fullName>
    </recommendedName>
</protein>
<feature type="region of interest" description="Disordered" evidence="1">
    <location>
        <begin position="444"/>
        <end position="467"/>
    </location>
</feature>
<dbReference type="AlphaFoldDB" id="A0AB34PW08"/>
<dbReference type="Proteomes" id="UP000030161">
    <property type="component" value="Unassembled WGS sequence"/>
</dbReference>
<sequence length="514" mass="58486">MLLWRNLVYNITLPFKNLNKEDRIIQLCRLFTCLIAIVCCLACIVAPRVTNTTYAARINCSHLDVANGLYESLRNSVTQVFTPAIFNDQMSGTGNSLTTSEIKLITEYAETQVAGSPQYCISSLWTWCYGNYETYTVVGKDGEIYTKKKNEVLTCTDKSSYVFDYINQLESIGLEIILAYAYQSSTFTTTSYEKQVSSRNAKFQLAFNGIIFTCCAQFVILICIFVIYSNRGSSRDLSKIPSLVLHVVTLISLASSLSIIIGSAMITNLFIITRNEIKSKLGDFGVTFHMGSKWFSFLSLSAVFATLSSMSWIFPMWCANPSISLTDQDDVVSFYEVPTRRTEFERHTDFRAKRSTAKFKSFEPNSGHGRNKIGNIFHNPRHSAHQDDHHEEEMRKLGESLSKKSSVRRTKSLGARKAELEEQGILLDNFTFKDEYPTIQEETYDGYSSRSVSRSASDKVSRKVSDKRQRHLIREVIKSPFDEEDKTDGISPRNSYLEDDELQLLDNQMFNLKK</sequence>
<dbReference type="EMBL" id="AJIX01000024">
    <property type="protein sequence ID" value="KGR09795.1"/>
    <property type="molecule type" value="Genomic_DNA"/>
</dbReference>
<dbReference type="PANTHER" id="PTHR28019">
    <property type="entry name" value="CELL MEMBRANE PROTEIN YLR413W-RELATED"/>
    <property type="match status" value="1"/>
</dbReference>
<proteinExistence type="predicted"/>
<evidence type="ECO:0000313" key="4">
    <source>
        <dbReference type="Proteomes" id="UP000030161"/>
    </source>
</evidence>
<dbReference type="InterPro" id="IPR009571">
    <property type="entry name" value="SUR7/Rim9-like_fungi"/>
</dbReference>
<dbReference type="Pfam" id="PF06687">
    <property type="entry name" value="SUR7"/>
    <property type="match status" value="1"/>
</dbReference>
<feature type="transmembrane region" description="Helical" evidence="2">
    <location>
        <begin position="294"/>
        <end position="314"/>
    </location>
</feature>
<evidence type="ECO:0008006" key="5">
    <source>
        <dbReference type="Google" id="ProtNLM"/>
    </source>
</evidence>
<feature type="region of interest" description="Disordered" evidence="1">
    <location>
        <begin position="380"/>
        <end position="414"/>
    </location>
</feature>
<gene>
    <name evidence="3" type="ORF">MG3_03298</name>
</gene>
<feature type="transmembrane region" description="Helical" evidence="2">
    <location>
        <begin position="24"/>
        <end position="47"/>
    </location>
</feature>
<organism evidence="3 4">
    <name type="scientific">Candida albicans P78048</name>
    <dbReference type="NCBI Taxonomy" id="1094989"/>
    <lineage>
        <taxon>Eukaryota</taxon>
        <taxon>Fungi</taxon>
        <taxon>Dikarya</taxon>
        <taxon>Ascomycota</taxon>
        <taxon>Saccharomycotina</taxon>
        <taxon>Pichiomycetes</taxon>
        <taxon>Debaryomycetaceae</taxon>
        <taxon>Candida/Lodderomyces clade</taxon>
        <taxon>Candida</taxon>
    </lineage>
</organism>
<dbReference type="GO" id="GO:0005886">
    <property type="term" value="C:plasma membrane"/>
    <property type="evidence" value="ECO:0007669"/>
    <property type="project" value="InterPro"/>
</dbReference>